<keyword evidence="3" id="KW-1185">Reference proteome</keyword>
<dbReference type="Proteomes" id="UP001344447">
    <property type="component" value="Unassembled WGS sequence"/>
</dbReference>
<proteinExistence type="predicted"/>
<dbReference type="PANTHER" id="PTHR37017:SF11">
    <property type="entry name" value="ESTERASE_LIPASE_THIOESTERASE DOMAIN-CONTAINING PROTEIN"/>
    <property type="match status" value="1"/>
</dbReference>
<dbReference type="Pfam" id="PF12697">
    <property type="entry name" value="Abhydrolase_6"/>
    <property type="match status" value="1"/>
</dbReference>
<organism evidence="2 3">
    <name type="scientific">Dictyostelium firmibasis</name>
    <dbReference type="NCBI Taxonomy" id="79012"/>
    <lineage>
        <taxon>Eukaryota</taxon>
        <taxon>Amoebozoa</taxon>
        <taxon>Evosea</taxon>
        <taxon>Eumycetozoa</taxon>
        <taxon>Dictyostelia</taxon>
        <taxon>Dictyosteliales</taxon>
        <taxon>Dictyosteliaceae</taxon>
        <taxon>Dictyostelium</taxon>
    </lineage>
</organism>
<dbReference type="Gene3D" id="3.40.50.1820">
    <property type="entry name" value="alpha/beta hydrolase"/>
    <property type="match status" value="1"/>
</dbReference>
<sequence>MSNSDITVILVHGAWSDGQMFNKILPLLIKKGVMVKVVQNPLTGIEDDIKKTLELIDLQEGKVLLVGHSYGGVVISAAGNHEKVCGLVYLCAFIPDQGENVQSILCKFEKLDSSLNYFHDKNGNVWFGYEKFHESMYQDFNDYENHLTICFSQKPVSTKIFIEKLQCIPAWKKKPSWCQISENDRMIHPQLLEYLAERIKPIKKISLKSGHCPQLTNQNAILEFILEVLSFFK</sequence>
<evidence type="ECO:0000259" key="1">
    <source>
        <dbReference type="Pfam" id="PF12697"/>
    </source>
</evidence>
<protein>
    <recommendedName>
        <fullName evidence="1">AB hydrolase-1 domain-containing protein</fullName>
    </recommendedName>
</protein>
<dbReference type="PANTHER" id="PTHR37017">
    <property type="entry name" value="AB HYDROLASE-1 DOMAIN-CONTAINING PROTEIN-RELATED"/>
    <property type="match status" value="1"/>
</dbReference>
<feature type="domain" description="AB hydrolase-1" evidence="1">
    <location>
        <begin position="8"/>
        <end position="216"/>
    </location>
</feature>
<dbReference type="InterPro" id="IPR052897">
    <property type="entry name" value="Sec-Metab_Biosynth_Hydrolase"/>
</dbReference>
<name>A0AAN7U5E8_9MYCE</name>
<dbReference type="SUPFAM" id="SSF53474">
    <property type="entry name" value="alpha/beta-Hydrolases"/>
    <property type="match status" value="1"/>
</dbReference>
<accession>A0AAN7U5E8</accession>
<gene>
    <name evidence="2" type="ORF">RB653_003835</name>
</gene>
<comment type="caution">
    <text evidence="2">The sequence shown here is derived from an EMBL/GenBank/DDBJ whole genome shotgun (WGS) entry which is preliminary data.</text>
</comment>
<reference evidence="2 3" key="1">
    <citation type="submission" date="2023-11" db="EMBL/GenBank/DDBJ databases">
        <title>Dfirmibasis_genome.</title>
        <authorList>
            <person name="Edelbroek B."/>
            <person name="Kjellin J."/>
            <person name="Jerlstrom-Hultqvist J."/>
            <person name="Soderbom F."/>
        </authorList>
    </citation>
    <scope>NUCLEOTIDE SEQUENCE [LARGE SCALE GENOMIC DNA]</scope>
    <source>
        <strain evidence="2 3">TNS-C-14</strain>
    </source>
</reference>
<dbReference type="InterPro" id="IPR000073">
    <property type="entry name" value="AB_hydrolase_1"/>
</dbReference>
<dbReference type="AlphaFoldDB" id="A0AAN7U5E8"/>
<dbReference type="EMBL" id="JAVFKY010000001">
    <property type="protein sequence ID" value="KAK5582252.1"/>
    <property type="molecule type" value="Genomic_DNA"/>
</dbReference>
<dbReference type="InterPro" id="IPR029058">
    <property type="entry name" value="AB_hydrolase_fold"/>
</dbReference>
<evidence type="ECO:0000313" key="2">
    <source>
        <dbReference type="EMBL" id="KAK5582252.1"/>
    </source>
</evidence>
<evidence type="ECO:0000313" key="3">
    <source>
        <dbReference type="Proteomes" id="UP001344447"/>
    </source>
</evidence>